<evidence type="ECO:0000313" key="12">
    <source>
        <dbReference type="Proteomes" id="UP000435649"/>
    </source>
</evidence>
<dbReference type="NCBIfam" id="TIGR00182">
    <property type="entry name" value="plsX"/>
    <property type="match status" value="1"/>
</dbReference>
<keyword evidence="3 10" id="KW-0444">Lipid biosynthesis</keyword>
<dbReference type="GO" id="GO:0043811">
    <property type="term" value="F:phosphate:acyl-[acyl carrier protein] acyltransferase activity"/>
    <property type="evidence" value="ECO:0007669"/>
    <property type="project" value="UniProtKB-UniRule"/>
</dbReference>
<evidence type="ECO:0000256" key="3">
    <source>
        <dbReference type="ARBA" id="ARBA00022516"/>
    </source>
</evidence>
<keyword evidence="7 10" id="KW-1208">Phospholipid metabolism</keyword>
<dbReference type="AlphaFoldDB" id="A0A844G836"/>
<dbReference type="PANTHER" id="PTHR30100:SF1">
    <property type="entry name" value="PHOSPHATE ACYLTRANSFERASE"/>
    <property type="match status" value="1"/>
</dbReference>
<dbReference type="InterPro" id="IPR012281">
    <property type="entry name" value="Phospholipid_synth_PlsX-like"/>
</dbReference>
<comment type="similarity">
    <text evidence="10">Belongs to the PlsX family.</text>
</comment>
<dbReference type="PANTHER" id="PTHR30100">
    <property type="entry name" value="FATTY ACID/PHOSPHOLIPID SYNTHESIS PROTEIN PLSX"/>
    <property type="match status" value="1"/>
</dbReference>
<dbReference type="GO" id="GO:0008654">
    <property type="term" value="P:phospholipid biosynthetic process"/>
    <property type="evidence" value="ECO:0007669"/>
    <property type="project" value="UniProtKB-KW"/>
</dbReference>
<keyword evidence="11" id="KW-0012">Acyltransferase</keyword>
<keyword evidence="5 10" id="KW-0443">Lipid metabolism</keyword>
<name>A0A844G836_9BACT</name>
<dbReference type="Proteomes" id="UP000435649">
    <property type="component" value="Unassembled WGS sequence"/>
</dbReference>
<dbReference type="EMBL" id="VUNS01000027">
    <property type="protein sequence ID" value="MST99012.1"/>
    <property type="molecule type" value="Genomic_DNA"/>
</dbReference>
<evidence type="ECO:0000313" key="11">
    <source>
        <dbReference type="EMBL" id="MST99012.1"/>
    </source>
</evidence>
<keyword evidence="12" id="KW-1185">Reference proteome</keyword>
<dbReference type="SUPFAM" id="SSF53659">
    <property type="entry name" value="Isocitrate/Isopropylmalate dehydrogenase-like"/>
    <property type="match status" value="1"/>
</dbReference>
<comment type="caution">
    <text evidence="11">The sequence shown here is derived from an EMBL/GenBank/DDBJ whole genome shotgun (WGS) entry which is preliminary data.</text>
</comment>
<dbReference type="InterPro" id="IPR003664">
    <property type="entry name" value="FA_synthesis"/>
</dbReference>
<comment type="pathway">
    <text evidence="10">Lipid metabolism; phospholipid metabolism.</text>
</comment>
<sequence>MKIAVDAMGADYGPGPVIEGVVMALSDYPEYEFVLVGHSAKLPFYLEKYGIAGHPRISIVHAETVCEMSEPSTIALRAKKDSSITTCARLLKAKEVDAMVTPGHTGATVAATKVLVRTLPGIDRPALAASLPLKRGGRFILMDAGANTECTPVNIVQFAIMGEVYAQYLFQLETPRVSLLSVGGEDIKGNDLTKESFKLLEQREQLNFVGNVEADVIFEDVADVLVTDGFSGNVMLKGIEGLARSTMYWLKRVLSKNALRLAGAMLAKNAFIELRSLGDADDIGGAPLLGINGICIIGHGSSSPRAVRSAIRVAGECVTFGLNERITARLNATGSNTAELEHELADAKK</sequence>
<keyword evidence="6 10" id="KW-0594">Phospholipid biosynthesis</keyword>
<reference evidence="11 12" key="1">
    <citation type="submission" date="2019-08" db="EMBL/GenBank/DDBJ databases">
        <title>In-depth cultivation of the pig gut microbiome towards novel bacterial diversity and tailored functional studies.</title>
        <authorList>
            <person name="Wylensek D."/>
            <person name="Hitch T.C.A."/>
            <person name="Clavel T."/>
        </authorList>
    </citation>
    <scope>NUCLEOTIDE SEQUENCE [LARGE SCALE GENOMIC DNA]</scope>
    <source>
        <strain evidence="11 12">BBE-744-WT-12</strain>
    </source>
</reference>
<dbReference type="Gene3D" id="3.40.718.10">
    <property type="entry name" value="Isopropylmalate Dehydrogenase"/>
    <property type="match status" value="1"/>
</dbReference>
<comment type="function">
    <text evidence="10">Catalyzes the reversible formation of acyl-phosphate (acyl-PO(4)) from acyl-[acyl-carrier-protein] (acyl-ACP). This enzyme utilizes acyl-ACP as fatty acyl donor, but not acyl-CoA.</text>
</comment>
<dbReference type="HAMAP" id="MF_00019">
    <property type="entry name" value="PlsX"/>
    <property type="match status" value="1"/>
</dbReference>
<evidence type="ECO:0000256" key="7">
    <source>
        <dbReference type="ARBA" id="ARBA00023264"/>
    </source>
</evidence>
<comment type="subcellular location">
    <subcellularLocation>
        <location evidence="10">Cytoplasm</location>
    </subcellularLocation>
    <text evidence="10">Associated with the membrane possibly through PlsY.</text>
</comment>
<keyword evidence="4 10" id="KW-0808">Transferase</keyword>
<evidence type="ECO:0000256" key="1">
    <source>
        <dbReference type="ARBA" id="ARBA00001232"/>
    </source>
</evidence>
<evidence type="ECO:0000256" key="10">
    <source>
        <dbReference type="HAMAP-Rule" id="MF_00019"/>
    </source>
</evidence>
<dbReference type="EC" id="2.3.1.274" evidence="8 10"/>
<dbReference type="PIRSF" id="PIRSF002465">
    <property type="entry name" value="Phsphlp_syn_PlsX"/>
    <property type="match status" value="1"/>
</dbReference>
<keyword evidence="2 10" id="KW-0963">Cytoplasm</keyword>
<evidence type="ECO:0000256" key="5">
    <source>
        <dbReference type="ARBA" id="ARBA00023098"/>
    </source>
</evidence>
<dbReference type="GO" id="GO:0005737">
    <property type="term" value="C:cytoplasm"/>
    <property type="evidence" value="ECO:0007669"/>
    <property type="project" value="UniProtKB-SubCell"/>
</dbReference>
<gene>
    <name evidence="10 11" type="primary">plsX</name>
    <name evidence="11" type="ORF">FYJ85_18410</name>
</gene>
<accession>A0A844G836</accession>
<evidence type="ECO:0000256" key="2">
    <source>
        <dbReference type="ARBA" id="ARBA00022490"/>
    </source>
</evidence>
<proteinExistence type="inferred from homology"/>
<evidence type="ECO:0000256" key="6">
    <source>
        <dbReference type="ARBA" id="ARBA00023209"/>
    </source>
</evidence>
<evidence type="ECO:0000256" key="8">
    <source>
        <dbReference type="ARBA" id="ARBA00024069"/>
    </source>
</evidence>
<dbReference type="UniPathway" id="UPA00085"/>
<organism evidence="11 12">
    <name type="scientific">Victivallis lenta</name>
    <dbReference type="NCBI Taxonomy" id="2606640"/>
    <lineage>
        <taxon>Bacteria</taxon>
        <taxon>Pseudomonadati</taxon>
        <taxon>Lentisphaerota</taxon>
        <taxon>Lentisphaeria</taxon>
        <taxon>Victivallales</taxon>
        <taxon>Victivallaceae</taxon>
        <taxon>Victivallis</taxon>
    </lineage>
</organism>
<dbReference type="RefSeq" id="WP_106054311.1">
    <property type="nucleotide sequence ID" value="NZ_CALXOB010000017.1"/>
</dbReference>
<evidence type="ECO:0000256" key="4">
    <source>
        <dbReference type="ARBA" id="ARBA00022679"/>
    </source>
</evidence>
<dbReference type="Pfam" id="PF02504">
    <property type="entry name" value="FA_synthesis"/>
    <property type="match status" value="1"/>
</dbReference>
<protein>
    <recommendedName>
        <fullName evidence="8 10">Phosphate acyltransferase</fullName>
        <ecNumber evidence="8 10">2.3.1.274</ecNumber>
    </recommendedName>
    <alternativeName>
        <fullName evidence="10">Acyl-ACP phosphotransacylase</fullName>
    </alternativeName>
    <alternativeName>
        <fullName evidence="10">Acyl-[acyl-carrier-protein]--phosphate acyltransferase</fullName>
    </alternativeName>
    <alternativeName>
        <fullName evidence="10">Phosphate-acyl-ACP acyltransferase</fullName>
    </alternativeName>
</protein>
<comment type="subunit">
    <text evidence="9 10">Homodimer. Probably interacts with PlsY.</text>
</comment>
<evidence type="ECO:0000256" key="9">
    <source>
        <dbReference type="ARBA" id="ARBA00046608"/>
    </source>
</evidence>
<dbReference type="GO" id="GO:0006633">
    <property type="term" value="P:fatty acid biosynthetic process"/>
    <property type="evidence" value="ECO:0007669"/>
    <property type="project" value="UniProtKB-UniRule"/>
</dbReference>
<comment type="catalytic activity">
    <reaction evidence="1 10">
        <text>a fatty acyl-[ACP] + phosphate = an acyl phosphate + holo-[ACP]</text>
        <dbReference type="Rhea" id="RHEA:42292"/>
        <dbReference type="Rhea" id="RHEA-COMP:9685"/>
        <dbReference type="Rhea" id="RHEA-COMP:14125"/>
        <dbReference type="ChEBI" id="CHEBI:43474"/>
        <dbReference type="ChEBI" id="CHEBI:59918"/>
        <dbReference type="ChEBI" id="CHEBI:64479"/>
        <dbReference type="ChEBI" id="CHEBI:138651"/>
        <dbReference type="EC" id="2.3.1.274"/>
    </reaction>
</comment>